<dbReference type="AlphaFoldDB" id="A0A3E2NNU4"/>
<proteinExistence type="predicted"/>
<keyword evidence="2" id="KW-1185">Reference proteome</keyword>
<comment type="caution">
    <text evidence="1">The sequence shown here is derived from an EMBL/GenBank/DDBJ whole genome shotgun (WGS) entry which is preliminary data.</text>
</comment>
<sequence length="94" mass="11024">MFANAFFRNNAYFVTSRTTFNAFNSLSPAFSDLNHPFSIKKDQENPFKGSLNFPERILVSVIYFPVLKLTDYYQAAVRPYRNIQLILFPFHSFL</sequence>
<reference evidence="1 2" key="1">
    <citation type="submission" date="2018-08" db="EMBL/GenBank/DDBJ databases">
        <title>Mucilaginibacter terrae sp. nov., isolated from manganese diggings.</title>
        <authorList>
            <person name="Huang Y."/>
            <person name="Zhou Z."/>
        </authorList>
    </citation>
    <scope>NUCLEOTIDE SEQUENCE [LARGE SCALE GENOMIC DNA]</scope>
    <source>
        <strain evidence="1 2">ZH6</strain>
    </source>
</reference>
<evidence type="ECO:0000313" key="1">
    <source>
        <dbReference type="EMBL" id="RFZ82633.1"/>
    </source>
</evidence>
<protein>
    <submittedName>
        <fullName evidence="1">Uncharacterized protein</fullName>
    </submittedName>
</protein>
<accession>A0A3E2NNU4</accession>
<evidence type="ECO:0000313" key="2">
    <source>
        <dbReference type="Proteomes" id="UP000260823"/>
    </source>
</evidence>
<dbReference type="Proteomes" id="UP000260823">
    <property type="component" value="Unassembled WGS sequence"/>
</dbReference>
<name>A0A3E2NNU4_9SPHI</name>
<gene>
    <name evidence="1" type="ORF">DYU05_10630</name>
</gene>
<organism evidence="1 2">
    <name type="scientific">Mucilaginibacter terrenus</name>
    <dbReference type="NCBI Taxonomy" id="2482727"/>
    <lineage>
        <taxon>Bacteria</taxon>
        <taxon>Pseudomonadati</taxon>
        <taxon>Bacteroidota</taxon>
        <taxon>Sphingobacteriia</taxon>
        <taxon>Sphingobacteriales</taxon>
        <taxon>Sphingobacteriaceae</taxon>
        <taxon>Mucilaginibacter</taxon>
    </lineage>
</organism>
<dbReference type="EMBL" id="QWDE01000002">
    <property type="protein sequence ID" value="RFZ82633.1"/>
    <property type="molecule type" value="Genomic_DNA"/>
</dbReference>